<evidence type="ECO:0000256" key="1">
    <source>
        <dbReference type="SAM" id="Phobius"/>
    </source>
</evidence>
<dbReference type="GO" id="GO:0005886">
    <property type="term" value="C:plasma membrane"/>
    <property type="evidence" value="ECO:0007669"/>
    <property type="project" value="TreeGrafter"/>
</dbReference>
<feature type="transmembrane region" description="Helical" evidence="1">
    <location>
        <begin position="234"/>
        <end position="256"/>
    </location>
</feature>
<dbReference type="AlphaFoldDB" id="A0A3B0XBJ4"/>
<dbReference type="PANTHER" id="PTHR32063:SF11">
    <property type="entry name" value="CATION OR DRUG EFFLUX SYSTEM PROTEIN"/>
    <property type="match status" value="1"/>
</dbReference>
<gene>
    <name evidence="2" type="ORF">MNBD_GAMMA11-1985</name>
</gene>
<dbReference type="SUPFAM" id="SSF82714">
    <property type="entry name" value="Multidrug efflux transporter AcrB TolC docking domain, DN and DC subdomains"/>
    <property type="match status" value="1"/>
</dbReference>
<feature type="transmembrane region" description="Helical" evidence="1">
    <location>
        <begin position="262"/>
        <end position="289"/>
    </location>
</feature>
<dbReference type="GO" id="GO:0042910">
    <property type="term" value="F:xenobiotic transmembrane transporter activity"/>
    <property type="evidence" value="ECO:0007669"/>
    <property type="project" value="TreeGrafter"/>
</dbReference>
<dbReference type="Pfam" id="PF00873">
    <property type="entry name" value="ACR_tran"/>
    <property type="match status" value="1"/>
</dbReference>
<dbReference type="Gene3D" id="1.20.1640.10">
    <property type="entry name" value="Multidrug efflux transporter AcrB transmembrane domain"/>
    <property type="match status" value="1"/>
</dbReference>
<dbReference type="InterPro" id="IPR001036">
    <property type="entry name" value="Acrflvin-R"/>
</dbReference>
<keyword evidence="1" id="KW-1133">Transmembrane helix</keyword>
<keyword evidence="1" id="KW-0812">Transmembrane</keyword>
<protein>
    <submittedName>
        <fullName evidence="2">RND efflux system, inner membrane transporter</fullName>
    </submittedName>
</protein>
<dbReference type="SUPFAM" id="SSF82866">
    <property type="entry name" value="Multidrug efflux transporter AcrB transmembrane domain"/>
    <property type="match status" value="1"/>
</dbReference>
<evidence type="ECO:0000313" key="2">
    <source>
        <dbReference type="EMBL" id="VAW58899.1"/>
    </source>
</evidence>
<name>A0A3B0XBJ4_9ZZZZ</name>
<dbReference type="PANTHER" id="PTHR32063">
    <property type="match status" value="1"/>
</dbReference>
<feature type="transmembrane region" description="Helical" evidence="1">
    <location>
        <begin position="310"/>
        <end position="327"/>
    </location>
</feature>
<dbReference type="Gene3D" id="3.30.70.1440">
    <property type="entry name" value="Multidrug efflux transporter AcrB pore domain"/>
    <property type="match status" value="1"/>
</dbReference>
<dbReference type="InterPro" id="IPR027463">
    <property type="entry name" value="AcrB_DN_DC_subdom"/>
</dbReference>
<sequence length="379" mass="41566">AIFPPPPVRGLGTTGGFKLQIQDRADQGYKALDDVVNQIKQKAYQNPALTQVYSNYNVNVPQLLANLDRTKAVQLGIPVEDVFRTLQIYLGSLYVNDFNQFGRTYQVIAQADKQFRSTPQDILRLQTRNIDGKMIPLGAVIKVEEAFGPEVAMHYNAYRSADLNGSAAPGYSSGQAQQAITEILKNTLPAGMGFEWTELTYQQILAGNTATYIFPLCLFLVFLVLAAQYESLALPVAIILIVPMGILSAMTGVYISGGDNNIFTQISLFLLAGLASKNAILIVEFAHVLERDGRTATEAAIEASRLRLRPILMTSFSFIMGVLPLVISHGAGSEMRQAIGVAVFSGMLGVTFSGLLFTPVFYIVFRKIEIYFTKKSVEK</sequence>
<feature type="non-terminal residue" evidence="2">
    <location>
        <position position="1"/>
    </location>
</feature>
<dbReference type="SUPFAM" id="SSF82693">
    <property type="entry name" value="Multidrug efflux transporter AcrB pore domain, PN1, PN2, PC1 and PC2 subdomains"/>
    <property type="match status" value="1"/>
</dbReference>
<dbReference type="Gene3D" id="3.30.2090.10">
    <property type="entry name" value="Multidrug efflux transporter AcrB TolC docking domain, DN and DC subdomains"/>
    <property type="match status" value="1"/>
</dbReference>
<feature type="transmembrane region" description="Helical" evidence="1">
    <location>
        <begin position="209"/>
        <end position="227"/>
    </location>
</feature>
<organism evidence="2">
    <name type="scientific">hydrothermal vent metagenome</name>
    <dbReference type="NCBI Taxonomy" id="652676"/>
    <lineage>
        <taxon>unclassified sequences</taxon>
        <taxon>metagenomes</taxon>
        <taxon>ecological metagenomes</taxon>
    </lineage>
</organism>
<feature type="transmembrane region" description="Helical" evidence="1">
    <location>
        <begin position="339"/>
        <end position="365"/>
    </location>
</feature>
<proteinExistence type="predicted"/>
<reference evidence="2" key="1">
    <citation type="submission" date="2018-06" db="EMBL/GenBank/DDBJ databases">
        <authorList>
            <person name="Zhirakovskaya E."/>
        </authorList>
    </citation>
    <scope>NUCLEOTIDE SEQUENCE</scope>
</reference>
<dbReference type="EMBL" id="UOFG01000052">
    <property type="protein sequence ID" value="VAW58899.1"/>
    <property type="molecule type" value="Genomic_DNA"/>
</dbReference>
<keyword evidence="1" id="KW-0472">Membrane</keyword>
<accession>A0A3B0XBJ4</accession>